<dbReference type="Gene3D" id="1.25.40.390">
    <property type="match status" value="1"/>
</dbReference>
<feature type="domain" description="SusD-like N-terminal" evidence="8">
    <location>
        <begin position="83"/>
        <end position="227"/>
    </location>
</feature>
<dbReference type="OrthoDB" id="5694214at2"/>
<evidence type="ECO:0000259" key="8">
    <source>
        <dbReference type="Pfam" id="PF14322"/>
    </source>
</evidence>
<comment type="caution">
    <text evidence="9">The sequence shown here is derived from an EMBL/GenBank/DDBJ whole genome shotgun (WGS) entry which is preliminary data.</text>
</comment>
<evidence type="ECO:0000259" key="7">
    <source>
        <dbReference type="Pfam" id="PF07980"/>
    </source>
</evidence>
<sequence>MKQTIYQFVLVLMLAVSSFACSDDFLQNDKYGAAATDNFWNTEGDAKAAVNALYTHFTDDGVVGRGFMWYICASDDMVVGRDKAQSVNMKNFIDDGSNSYTANNWRLMYRVIARANAIMENVPGMDIDADLKDFIVGQAYFLRGWAYMWLAPRYGDDRAGIPIVPEGTPVTELDVARAAHVSDNYMQCVSDFDKAADLLPYFDELKAEDYGRPHKTACWAYAAKAYLYNAEYDASSYEKVVEYADKVIGTNQHELLDDYADVFKIENNWSKEYIWSFVSSDERGCITPSVFLENKGWGKFNGWGYWHATNELYEEYEDGDERREATILKFGDDFQYFGENIRYYSTNNRTGFQFNKFMDPYRTADCVGTTVNPNGDYPTTDLNMPLIRYAEVLLFKAEGLLMQGKNGDAPLNEVRKRAGLGLISGATMDDLKHERRVELAAEWSDRHQDLVRWHDAEATYAKPLHGRIHSNLSDPDSPFEVKEVWSSRSYDPVVNHVWPIPPQEIEESKVLLQNEGY</sequence>
<evidence type="ECO:0000256" key="1">
    <source>
        <dbReference type="ARBA" id="ARBA00004442"/>
    </source>
</evidence>
<feature type="chain" id="PRO_5004904204" evidence="6">
    <location>
        <begin position="23"/>
        <end position="517"/>
    </location>
</feature>
<dbReference type="RefSeq" id="WP_027471710.1">
    <property type="nucleotide sequence ID" value="NZ_BAMD01000048.1"/>
</dbReference>
<dbReference type="InterPro" id="IPR011990">
    <property type="entry name" value="TPR-like_helical_dom_sf"/>
</dbReference>
<accession>W7YAE6</accession>
<dbReference type="InterPro" id="IPR033985">
    <property type="entry name" value="SusD-like_N"/>
</dbReference>
<dbReference type="Proteomes" id="UP000019402">
    <property type="component" value="Unassembled WGS sequence"/>
</dbReference>
<dbReference type="Pfam" id="PF14322">
    <property type="entry name" value="SusD-like_3"/>
    <property type="match status" value="1"/>
</dbReference>
<keyword evidence="4" id="KW-0472">Membrane</keyword>
<dbReference type="Pfam" id="PF07980">
    <property type="entry name" value="SusD_RagB"/>
    <property type="match status" value="1"/>
</dbReference>
<evidence type="ECO:0000256" key="2">
    <source>
        <dbReference type="ARBA" id="ARBA00006275"/>
    </source>
</evidence>
<keyword evidence="3 6" id="KW-0732">Signal</keyword>
<evidence type="ECO:0000256" key="5">
    <source>
        <dbReference type="ARBA" id="ARBA00023237"/>
    </source>
</evidence>
<evidence type="ECO:0000313" key="9">
    <source>
        <dbReference type="EMBL" id="GAF04538.1"/>
    </source>
</evidence>
<feature type="domain" description="RagB/SusD" evidence="7">
    <location>
        <begin position="299"/>
        <end position="517"/>
    </location>
</feature>
<protein>
    <submittedName>
        <fullName evidence="9">SusD family protein</fullName>
    </submittedName>
</protein>
<dbReference type="PROSITE" id="PS51257">
    <property type="entry name" value="PROKAR_LIPOPROTEIN"/>
    <property type="match status" value="1"/>
</dbReference>
<evidence type="ECO:0000256" key="4">
    <source>
        <dbReference type="ARBA" id="ARBA00023136"/>
    </source>
</evidence>
<dbReference type="InterPro" id="IPR012944">
    <property type="entry name" value="SusD_RagB_dom"/>
</dbReference>
<evidence type="ECO:0000256" key="6">
    <source>
        <dbReference type="SAM" id="SignalP"/>
    </source>
</evidence>
<dbReference type="SUPFAM" id="SSF48452">
    <property type="entry name" value="TPR-like"/>
    <property type="match status" value="1"/>
</dbReference>
<keyword evidence="5" id="KW-0998">Cell outer membrane</keyword>
<dbReference type="GO" id="GO:0009279">
    <property type="term" value="C:cell outer membrane"/>
    <property type="evidence" value="ECO:0007669"/>
    <property type="project" value="UniProtKB-SubCell"/>
</dbReference>
<comment type="subcellular location">
    <subcellularLocation>
        <location evidence="1">Cell outer membrane</location>
    </subcellularLocation>
</comment>
<organism evidence="9 10">
    <name type="scientific">Saccharicrinis fermentans DSM 9555 = JCM 21142</name>
    <dbReference type="NCBI Taxonomy" id="869213"/>
    <lineage>
        <taxon>Bacteria</taxon>
        <taxon>Pseudomonadati</taxon>
        <taxon>Bacteroidota</taxon>
        <taxon>Bacteroidia</taxon>
        <taxon>Marinilabiliales</taxon>
        <taxon>Marinilabiliaceae</taxon>
        <taxon>Saccharicrinis</taxon>
    </lineage>
</organism>
<keyword evidence="10" id="KW-1185">Reference proteome</keyword>
<proteinExistence type="inferred from homology"/>
<feature type="signal peptide" evidence="6">
    <location>
        <begin position="1"/>
        <end position="22"/>
    </location>
</feature>
<name>W7YAE6_9BACT</name>
<evidence type="ECO:0000313" key="10">
    <source>
        <dbReference type="Proteomes" id="UP000019402"/>
    </source>
</evidence>
<dbReference type="AlphaFoldDB" id="W7YAE6"/>
<evidence type="ECO:0000256" key="3">
    <source>
        <dbReference type="ARBA" id="ARBA00022729"/>
    </source>
</evidence>
<dbReference type="eggNOG" id="COG0702">
    <property type="taxonomic scope" value="Bacteria"/>
</dbReference>
<dbReference type="EMBL" id="BAMD01000048">
    <property type="protein sequence ID" value="GAF04538.1"/>
    <property type="molecule type" value="Genomic_DNA"/>
</dbReference>
<gene>
    <name evidence="9" type="ORF">JCM21142_83246</name>
</gene>
<comment type="similarity">
    <text evidence="2">Belongs to the SusD family.</text>
</comment>
<dbReference type="STRING" id="869213.GCA_000517085_02028"/>
<reference evidence="9 10" key="1">
    <citation type="journal article" date="2014" name="Genome Announc.">
        <title>Draft Genome Sequence of Cytophaga fermentans JCM 21142T, a Facultative Anaerobe Isolated from Marine Mud.</title>
        <authorList>
            <person name="Starns D."/>
            <person name="Oshima K."/>
            <person name="Suda W."/>
            <person name="Iino T."/>
            <person name="Yuki M."/>
            <person name="Inoue J."/>
            <person name="Kitamura K."/>
            <person name="Iida T."/>
            <person name="Darby A."/>
            <person name="Hattori M."/>
            <person name="Ohkuma M."/>
        </authorList>
    </citation>
    <scope>NUCLEOTIDE SEQUENCE [LARGE SCALE GENOMIC DNA]</scope>
    <source>
        <strain evidence="9 10">JCM 21142</strain>
    </source>
</reference>